<dbReference type="PANTHER" id="PTHR21047:SF2">
    <property type="entry name" value="THYMIDINE DIPHOSPHO-4-KETO-RHAMNOSE 3,5-EPIMERASE"/>
    <property type="match status" value="1"/>
</dbReference>
<proteinExistence type="inferred from homology"/>
<accession>A0A4R8H5B7</accession>
<dbReference type="Proteomes" id="UP000295832">
    <property type="component" value="Unassembled WGS sequence"/>
</dbReference>
<comment type="caution">
    <text evidence="4">The sequence shown here is derived from an EMBL/GenBank/DDBJ whole genome shotgun (WGS) entry which is preliminary data.</text>
</comment>
<organism evidence="4 5">
    <name type="scientific">Orenia marismortui</name>
    <dbReference type="NCBI Taxonomy" id="46469"/>
    <lineage>
        <taxon>Bacteria</taxon>
        <taxon>Bacillati</taxon>
        <taxon>Bacillota</taxon>
        <taxon>Clostridia</taxon>
        <taxon>Halanaerobiales</taxon>
        <taxon>Halobacteroidaceae</taxon>
        <taxon>Orenia</taxon>
    </lineage>
</organism>
<keyword evidence="5" id="KW-1185">Reference proteome</keyword>
<dbReference type="CDD" id="cd00438">
    <property type="entry name" value="cupin_RmlC"/>
    <property type="match status" value="1"/>
</dbReference>
<comment type="similarity">
    <text evidence="3">Belongs to the dTDP-4-dehydrorhamnose 3,5-epimerase family.</text>
</comment>
<sequence>MKEIDKFSKITTFIEGLYLIEIINFKDQRGNFTEFYNKKEFENIGLKLDFVQDNYIKSKKGALRGLHLQTEHPQGKLARVIKGIFYDVIVDLREDSKSYGEYYGIILSEEEGKMLYIPEGCAHGLIALSDEAEFMYKTTDYYYPEYATGIIWNDRDLAIDWPLEEYGIKEGEIILSDKDKNLPTLQEYKAND</sequence>
<dbReference type="AlphaFoldDB" id="A0A4R8H5B7"/>
<feature type="site" description="Participates in a stacking interaction with the thymidine ring of dTDP-4-oxo-6-deoxyglucose" evidence="2">
    <location>
        <position position="142"/>
    </location>
</feature>
<dbReference type="SUPFAM" id="SSF51182">
    <property type="entry name" value="RmlC-like cupins"/>
    <property type="match status" value="1"/>
</dbReference>
<gene>
    <name evidence="4" type="ORF">C7959_10767</name>
</gene>
<dbReference type="InterPro" id="IPR014710">
    <property type="entry name" value="RmlC-like_jellyroll"/>
</dbReference>
<comment type="subunit">
    <text evidence="3">Homodimer.</text>
</comment>
<protein>
    <recommendedName>
        <fullName evidence="3">dTDP-4-dehydrorhamnose 3,5-epimerase</fullName>
        <ecNumber evidence="3">5.1.3.13</ecNumber>
    </recommendedName>
    <alternativeName>
        <fullName evidence="3">Thymidine diphospho-4-keto-rhamnose 3,5-epimerase</fullName>
    </alternativeName>
</protein>
<comment type="catalytic activity">
    <reaction evidence="3">
        <text>dTDP-4-dehydro-6-deoxy-alpha-D-glucose = dTDP-4-dehydro-beta-L-rhamnose</text>
        <dbReference type="Rhea" id="RHEA:16969"/>
        <dbReference type="ChEBI" id="CHEBI:57649"/>
        <dbReference type="ChEBI" id="CHEBI:62830"/>
        <dbReference type="EC" id="5.1.3.13"/>
    </reaction>
</comment>
<dbReference type="NCBIfam" id="TIGR01221">
    <property type="entry name" value="rmlC"/>
    <property type="match status" value="1"/>
</dbReference>
<dbReference type="EC" id="5.1.3.13" evidence="3"/>
<evidence type="ECO:0000256" key="3">
    <source>
        <dbReference type="RuleBase" id="RU364069"/>
    </source>
</evidence>
<dbReference type="InterPro" id="IPR011051">
    <property type="entry name" value="RmlC_Cupin_sf"/>
</dbReference>
<dbReference type="Gene3D" id="2.60.120.10">
    <property type="entry name" value="Jelly Rolls"/>
    <property type="match status" value="1"/>
</dbReference>
<dbReference type="GO" id="GO:0008830">
    <property type="term" value="F:dTDP-4-dehydrorhamnose 3,5-epimerase activity"/>
    <property type="evidence" value="ECO:0007669"/>
    <property type="project" value="UniProtKB-UniRule"/>
</dbReference>
<feature type="active site" description="Proton acceptor" evidence="1">
    <location>
        <position position="67"/>
    </location>
</feature>
<dbReference type="InterPro" id="IPR000888">
    <property type="entry name" value="RmlC-like"/>
</dbReference>
<comment type="pathway">
    <text evidence="3">Carbohydrate biosynthesis; dTDP-L-rhamnose biosynthesis.</text>
</comment>
<reference evidence="4 5" key="1">
    <citation type="submission" date="2019-03" db="EMBL/GenBank/DDBJ databases">
        <title>Subsurface microbial communities from deep shales in Ohio and West Virginia, USA.</title>
        <authorList>
            <person name="Wrighton K."/>
        </authorList>
    </citation>
    <scope>NUCLEOTIDE SEQUENCE [LARGE SCALE GENOMIC DNA]</scope>
    <source>
        <strain evidence="4 5">MSL 6dP</strain>
    </source>
</reference>
<dbReference type="GO" id="GO:0000271">
    <property type="term" value="P:polysaccharide biosynthetic process"/>
    <property type="evidence" value="ECO:0007669"/>
    <property type="project" value="TreeGrafter"/>
</dbReference>
<dbReference type="GO" id="GO:0019305">
    <property type="term" value="P:dTDP-rhamnose biosynthetic process"/>
    <property type="evidence" value="ECO:0007669"/>
    <property type="project" value="UniProtKB-UniRule"/>
</dbReference>
<dbReference type="PANTHER" id="PTHR21047">
    <property type="entry name" value="DTDP-6-DEOXY-D-GLUCOSE-3,5 EPIMERASE"/>
    <property type="match status" value="1"/>
</dbReference>
<name>A0A4R8H5B7_9FIRM</name>
<dbReference type="EMBL" id="SOEG01000007">
    <property type="protein sequence ID" value="TDX52359.1"/>
    <property type="molecule type" value="Genomic_DNA"/>
</dbReference>
<dbReference type="Pfam" id="PF00908">
    <property type="entry name" value="dTDP_sugar_isom"/>
    <property type="match status" value="1"/>
</dbReference>
<evidence type="ECO:0000313" key="4">
    <source>
        <dbReference type="EMBL" id="TDX52359.1"/>
    </source>
</evidence>
<dbReference type="UniPathway" id="UPA00124"/>
<dbReference type="GO" id="GO:0005829">
    <property type="term" value="C:cytosol"/>
    <property type="evidence" value="ECO:0007669"/>
    <property type="project" value="TreeGrafter"/>
</dbReference>
<dbReference type="STRING" id="926561.GCA_000379025_01381"/>
<comment type="function">
    <text evidence="3">Catalyzes the epimerization of the C3' and C5'positions of dTDP-6-deoxy-D-xylo-4-hexulose, forming dTDP-6-deoxy-L-lyxo-4-hexulose.</text>
</comment>
<evidence type="ECO:0000313" key="5">
    <source>
        <dbReference type="Proteomes" id="UP000295832"/>
    </source>
</evidence>
<keyword evidence="3" id="KW-0413">Isomerase</keyword>
<feature type="active site" description="Proton donor" evidence="1">
    <location>
        <position position="136"/>
    </location>
</feature>
<evidence type="ECO:0000256" key="2">
    <source>
        <dbReference type="PIRSR" id="PIRSR600888-3"/>
    </source>
</evidence>
<evidence type="ECO:0000256" key="1">
    <source>
        <dbReference type="PIRSR" id="PIRSR600888-1"/>
    </source>
</evidence>